<keyword evidence="3" id="KW-1185">Reference proteome</keyword>
<organism evidence="2 3">
    <name type="scientific">Kutzneria viridogrisea</name>
    <dbReference type="NCBI Taxonomy" id="47990"/>
    <lineage>
        <taxon>Bacteria</taxon>
        <taxon>Bacillati</taxon>
        <taxon>Actinomycetota</taxon>
        <taxon>Actinomycetes</taxon>
        <taxon>Pseudonocardiales</taxon>
        <taxon>Pseudonocardiaceae</taxon>
        <taxon>Kutzneria</taxon>
    </lineage>
</organism>
<dbReference type="RefSeq" id="WP_182839411.1">
    <property type="nucleotide sequence ID" value="NZ_BAAABQ010000017.1"/>
</dbReference>
<sequence>MKHRGPSAHLAPAVHAQRALARAGRRRAGTAPASPPNTVSIGSWQLGEDEDGALIAVHQATGQATVLAPAPGGTR</sequence>
<name>A0ABR6BSA9_9PSEU</name>
<dbReference type="EMBL" id="JACJID010000005">
    <property type="protein sequence ID" value="MBA8929497.1"/>
    <property type="molecule type" value="Genomic_DNA"/>
</dbReference>
<feature type="region of interest" description="Disordered" evidence="1">
    <location>
        <begin position="1"/>
        <end position="42"/>
    </location>
</feature>
<evidence type="ECO:0000313" key="2">
    <source>
        <dbReference type="EMBL" id="MBA8929497.1"/>
    </source>
</evidence>
<reference evidence="2 3" key="1">
    <citation type="submission" date="2020-08" db="EMBL/GenBank/DDBJ databases">
        <title>Genomic Encyclopedia of Archaeal and Bacterial Type Strains, Phase II (KMG-II): from individual species to whole genera.</title>
        <authorList>
            <person name="Goeker M."/>
        </authorList>
    </citation>
    <scope>NUCLEOTIDE SEQUENCE [LARGE SCALE GENOMIC DNA]</scope>
    <source>
        <strain evidence="2 3">DSM 43850</strain>
    </source>
</reference>
<proteinExistence type="predicted"/>
<evidence type="ECO:0000256" key="1">
    <source>
        <dbReference type="SAM" id="MobiDB-lite"/>
    </source>
</evidence>
<evidence type="ECO:0008006" key="4">
    <source>
        <dbReference type="Google" id="ProtNLM"/>
    </source>
</evidence>
<protein>
    <recommendedName>
        <fullName evidence="4">Aldo/keto reductase family protein</fullName>
    </recommendedName>
</protein>
<gene>
    <name evidence="2" type="ORF">BC739_006715</name>
</gene>
<evidence type="ECO:0000313" key="3">
    <source>
        <dbReference type="Proteomes" id="UP000517916"/>
    </source>
</evidence>
<comment type="caution">
    <text evidence="2">The sequence shown here is derived from an EMBL/GenBank/DDBJ whole genome shotgun (WGS) entry which is preliminary data.</text>
</comment>
<accession>A0ABR6BSA9</accession>
<dbReference type="Proteomes" id="UP000517916">
    <property type="component" value="Unassembled WGS sequence"/>
</dbReference>